<name>A0A815UXX6_9BILA</name>
<dbReference type="Proteomes" id="UP000663845">
    <property type="component" value="Unassembled WGS sequence"/>
</dbReference>
<reference evidence="1" key="1">
    <citation type="submission" date="2021-02" db="EMBL/GenBank/DDBJ databases">
        <authorList>
            <person name="Nowell W R."/>
        </authorList>
    </citation>
    <scope>NUCLEOTIDE SEQUENCE</scope>
</reference>
<sequence>QTTSFPFTNQYLDGHVWQQILENNVSYLSKFEFHMTIAKRRPKVDLDVVINSFNYFVTKYSNWNMIIDRWMYNTHLQDELIVLRTINFMKGKFTAKVHIPCLHCRTFETRTTEKTIDDHHSFYSDITHLKLYIQNIKSNVTWSTPLFQNITNLVVVETPVIKSSWQNKLFNIVNFRQTTNDSAQETLTYISNFVNLTNITELEFNRSRFHVNQWKHIEIIIKSCPNVTTLSINSSLLLCSKIINNLSLISVFKKIKKIKSITEDIYFPSNFILQFVERFPSLIYIELQVFSFDICSFIIEVFLTQLEQLSYVKINYHQDTLLDDYFTRKYIIKKRRQVFPLKIINPQMINLNFSELFKATSRQCSFSPDGEYIACVNQYRLIIRSSTT</sequence>
<feature type="non-terminal residue" evidence="1">
    <location>
        <position position="1"/>
    </location>
</feature>
<accession>A0A815UXX6</accession>
<dbReference type="EMBL" id="CAJNOG010003127">
    <property type="protein sequence ID" value="CAF1525940.1"/>
    <property type="molecule type" value="Genomic_DNA"/>
</dbReference>
<dbReference type="AlphaFoldDB" id="A0A815UXX6"/>
<protein>
    <submittedName>
        <fullName evidence="1">Uncharacterized protein</fullName>
    </submittedName>
</protein>
<organism evidence="1 2">
    <name type="scientific">Adineta steineri</name>
    <dbReference type="NCBI Taxonomy" id="433720"/>
    <lineage>
        <taxon>Eukaryota</taxon>
        <taxon>Metazoa</taxon>
        <taxon>Spiralia</taxon>
        <taxon>Gnathifera</taxon>
        <taxon>Rotifera</taxon>
        <taxon>Eurotatoria</taxon>
        <taxon>Bdelloidea</taxon>
        <taxon>Adinetida</taxon>
        <taxon>Adinetidae</taxon>
        <taxon>Adineta</taxon>
    </lineage>
</organism>
<evidence type="ECO:0000313" key="1">
    <source>
        <dbReference type="EMBL" id="CAF1525940.1"/>
    </source>
</evidence>
<dbReference type="SUPFAM" id="SSF52047">
    <property type="entry name" value="RNI-like"/>
    <property type="match status" value="1"/>
</dbReference>
<evidence type="ECO:0000313" key="2">
    <source>
        <dbReference type="Proteomes" id="UP000663845"/>
    </source>
</evidence>
<proteinExistence type="predicted"/>
<gene>
    <name evidence="1" type="ORF">JYZ213_LOCUS44847</name>
</gene>
<comment type="caution">
    <text evidence="1">The sequence shown here is derived from an EMBL/GenBank/DDBJ whole genome shotgun (WGS) entry which is preliminary data.</text>
</comment>